<dbReference type="Proteomes" id="UP001183643">
    <property type="component" value="Unassembled WGS sequence"/>
</dbReference>
<comment type="caution">
    <text evidence="1">The sequence shown here is derived from an EMBL/GenBank/DDBJ whole genome shotgun (WGS) entry which is preliminary data.</text>
</comment>
<sequence length="133" mass="14009">MTHASPAVAAVLDTGAITAYMGGESIDVGGLLAGAALRHQWAVVPALCLAAAYREATPEQALRLDILMNLPTALIPPVVPGDAPVLGGWSRITEQPDLAHALLEAVSRHAPLVTTRREVATRVLPKEWPIIEV</sequence>
<name>A0AAE4CEL9_9ACTN</name>
<dbReference type="AlphaFoldDB" id="A0AAE4CEL9"/>
<dbReference type="RefSeq" id="WP_310371878.1">
    <property type="nucleotide sequence ID" value="NZ_JAVDYB010000001.1"/>
</dbReference>
<proteinExistence type="predicted"/>
<reference evidence="1" key="1">
    <citation type="submission" date="2023-07" db="EMBL/GenBank/DDBJ databases">
        <title>Sequencing the genomes of 1000 actinobacteria strains.</title>
        <authorList>
            <person name="Klenk H.-P."/>
        </authorList>
    </citation>
    <scope>NUCLEOTIDE SEQUENCE</scope>
    <source>
        <strain evidence="1">DSM 44707</strain>
    </source>
</reference>
<keyword evidence="2" id="KW-1185">Reference proteome</keyword>
<accession>A0AAE4CEL9</accession>
<organism evidence="1 2">
    <name type="scientific">Catenuloplanes atrovinosus</name>
    <dbReference type="NCBI Taxonomy" id="137266"/>
    <lineage>
        <taxon>Bacteria</taxon>
        <taxon>Bacillati</taxon>
        <taxon>Actinomycetota</taxon>
        <taxon>Actinomycetes</taxon>
        <taxon>Micromonosporales</taxon>
        <taxon>Micromonosporaceae</taxon>
        <taxon>Catenuloplanes</taxon>
    </lineage>
</organism>
<gene>
    <name evidence="1" type="ORF">J2S41_005538</name>
</gene>
<dbReference type="EMBL" id="JAVDYB010000001">
    <property type="protein sequence ID" value="MDR7278760.1"/>
    <property type="molecule type" value="Genomic_DNA"/>
</dbReference>
<protein>
    <submittedName>
        <fullName evidence="1">Uncharacterized protein</fullName>
    </submittedName>
</protein>
<evidence type="ECO:0000313" key="2">
    <source>
        <dbReference type="Proteomes" id="UP001183643"/>
    </source>
</evidence>
<evidence type="ECO:0000313" key="1">
    <source>
        <dbReference type="EMBL" id="MDR7278760.1"/>
    </source>
</evidence>